<keyword evidence="5" id="KW-0808">Transferase</keyword>
<sequence>MKAQAKLEQGLAAHQHGSFAQARDLYERALKLHPNHFDAVHMLGLLAYQQGQLDRAALLIGKALKLDPDVASAHNNFGNVLQDQRKLTLALASYDRAISLDPQYAEAHNNRGDLLQVLGRVTEALTSYARAIELAPRYAAAFYNQANAFGRLGRWRQAVESYDQALAISPQYPQALMNRGNALVELRENEAAVQSYTQALSLDPTIPYLAGTLLHVNTQQCKWDDYQVHLEALLKDLRADKPVCLPFPLLALTDDTILHKQVAQAWVATVRSTIRSPWVETVRNHRAKLRVGYFSGDFCNHPVAYLSAGLFEAHDRARFEIFGFSFGPDTRDEMRQRLEKTFDHFLDVKDCTDTQLVARARECELDIAVDLTGLTKGCRPRVFLARVAPVQVSYLGYPGTTGIPEMDYVLVDQVIAEPSDAMHYTEKLIRLANSYQANDPSRRPSQRVFSRKELGLPEQGFVYCCFNNNYKINPAMFDRWMQILSEVPDSVLWLREATEETAKNLRKEAVARGVAGDRLVFAGRIDSMADHLARQRAADLFIDALPYNAHTTASDALWAGVPVLTCKGGSYAGRVGASLLSALDLHELITTNLVDYAVLAIALARDPARLFAIRTKLEHQLLTQPLFDIERFARNIEQAFVVAIERKAKGLPNDHFDVGV</sequence>
<dbReference type="EMBL" id="JAHXRI010000007">
    <property type="protein sequence ID" value="MBZ1350709.1"/>
    <property type="molecule type" value="Genomic_DNA"/>
</dbReference>
<accession>A0A953N9I1</accession>
<evidence type="ECO:0000259" key="9">
    <source>
        <dbReference type="Pfam" id="PF13844"/>
    </source>
</evidence>
<feature type="repeat" description="TPR" evidence="8">
    <location>
        <begin position="37"/>
        <end position="70"/>
    </location>
</feature>
<dbReference type="GO" id="GO:0097363">
    <property type="term" value="F:protein O-acetylglucosaminyltransferase activity"/>
    <property type="evidence" value="ECO:0007669"/>
    <property type="project" value="UniProtKB-EC"/>
</dbReference>
<dbReference type="InterPro" id="IPR029489">
    <property type="entry name" value="OGT/SEC/SPY_C"/>
</dbReference>
<dbReference type="Gene3D" id="3.40.50.11380">
    <property type="match status" value="1"/>
</dbReference>
<evidence type="ECO:0000256" key="8">
    <source>
        <dbReference type="PROSITE-ProRule" id="PRU00339"/>
    </source>
</evidence>
<evidence type="ECO:0000313" key="11">
    <source>
        <dbReference type="Proteomes" id="UP000739565"/>
    </source>
</evidence>
<dbReference type="EC" id="2.4.1.255" evidence="3"/>
<reference evidence="10" key="1">
    <citation type="submission" date="2021-07" db="EMBL/GenBank/DDBJ databases">
        <title>New genus and species of the family Alcaligenaceae.</title>
        <authorList>
            <person name="Hahn M.W."/>
        </authorList>
    </citation>
    <scope>NUCLEOTIDE SEQUENCE</scope>
    <source>
        <strain evidence="10">LF4-65</strain>
    </source>
</reference>
<comment type="pathway">
    <text evidence="1">Protein modification; protein glycosylation.</text>
</comment>
<dbReference type="SUPFAM" id="SSF48452">
    <property type="entry name" value="TPR-like"/>
    <property type="match status" value="1"/>
</dbReference>
<evidence type="ECO:0000256" key="5">
    <source>
        <dbReference type="ARBA" id="ARBA00022679"/>
    </source>
</evidence>
<feature type="repeat" description="TPR" evidence="8">
    <location>
        <begin position="3"/>
        <end position="36"/>
    </location>
</feature>
<evidence type="ECO:0000313" key="10">
    <source>
        <dbReference type="EMBL" id="MBZ1350709.1"/>
    </source>
</evidence>
<dbReference type="Gene3D" id="1.25.40.10">
    <property type="entry name" value="Tetratricopeptide repeat domain"/>
    <property type="match status" value="3"/>
</dbReference>
<evidence type="ECO:0000256" key="6">
    <source>
        <dbReference type="ARBA" id="ARBA00022737"/>
    </source>
</evidence>
<dbReference type="Pfam" id="PF13432">
    <property type="entry name" value="TPR_16"/>
    <property type="match status" value="3"/>
</dbReference>
<feature type="domain" description="O-GlcNAc transferase C-terminal" evidence="9">
    <location>
        <begin position="448"/>
        <end position="635"/>
    </location>
</feature>
<dbReference type="PROSITE" id="PS50293">
    <property type="entry name" value="TPR_REGION"/>
    <property type="match status" value="2"/>
</dbReference>
<keyword evidence="11" id="KW-1185">Reference proteome</keyword>
<dbReference type="SUPFAM" id="SSF53756">
    <property type="entry name" value="UDP-Glycosyltransferase/glycogen phosphorylase"/>
    <property type="match status" value="1"/>
</dbReference>
<dbReference type="AlphaFoldDB" id="A0A953N9I1"/>
<dbReference type="PANTHER" id="PTHR44998:SF1">
    <property type="entry name" value="UDP-N-ACETYLGLUCOSAMINE--PEPTIDE N-ACETYLGLUCOSAMINYLTRANSFERASE 110 KDA SUBUNIT"/>
    <property type="match status" value="1"/>
</dbReference>
<name>A0A953N9I1_9BURK</name>
<organism evidence="10 11">
    <name type="scientific">Zwartia hollandica</name>
    <dbReference type="NCBI Taxonomy" id="324606"/>
    <lineage>
        <taxon>Bacteria</taxon>
        <taxon>Pseudomonadati</taxon>
        <taxon>Pseudomonadota</taxon>
        <taxon>Betaproteobacteria</taxon>
        <taxon>Burkholderiales</taxon>
        <taxon>Alcaligenaceae</taxon>
        <taxon>Zwartia</taxon>
    </lineage>
</organism>
<gene>
    <name evidence="10" type="ORF">KZZ10_08640</name>
</gene>
<feature type="repeat" description="TPR" evidence="8">
    <location>
        <begin position="71"/>
        <end position="104"/>
    </location>
</feature>
<keyword evidence="6" id="KW-0677">Repeat</keyword>
<dbReference type="PROSITE" id="PS50005">
    <property type="entry name" value="TPR"/>
    <property type="match status" value="6"/>
</dbReference>
<comment type="caution">
    <text evidence="10">The sequence shown here is derived from an EMBL/GenBank/DDBJ whole genome shotgun (WGS) entry which is preliminary data.</text>
</comment>
<dbReference type="SMART" id="SM00028">
    <property type="entry name" value="TPR"/>
    <property type="match status" value="6"/>
</dbReference>
<evidence type="ECO:0000256" key="4">
    <source>
        <dbReference type="ARBA" id="ARBA00022676"/>
    </source>
</evidence>
<evidence type="ECO:0000256" key="1">
    <source>
        <dbReference type="ARBA" id="ARBA00004922"/>
    </source>
</evidence>
<protein>
    <recommendedName>
        <fullName evidence="3">protein O-GlcNAc transferase</fullName>
        <ecNumber evidence="3">2.4.1.255</ecNumber>
    </recommendedName>
</protein>
<feature type="repeat" description="TPR" evidence="8">
    <location>
        <begin position="105"/>
        <end position="138"/>
    </location>
</feature>
<evidence type="ECO:0000256" key="2">
    <source>
        <dbReference type="ARBA" id="ARBA00005386"/>
    </source>
</evidence>
<dbReference type="Gene3D" id="3.40.50.2000">
    <property type="entry name" value="Glycogen Phosphorylase B"/>
    <property type="match status" value="1"/>
</dbReference>
<dbReference type="InterPro" id="IPR011990">
    <property type="entry name" value="TPR-like_helical_dom_sf"/>
</dbReference>
<comment type="similarity">
    <text evidence="2">Belongs to the glycosyltransferase 41 family. O-GlcNAc transferase subfamily.</text>
</comment>
<proteinExistence type="inferred from homology"/>
<keyword evidence="4" id="KW-0328">Glycosyltransferase</keyword>
<evidence type="ECO:0000256" key="7">
    <source>
        <dbReference type="ARBA" id="ARBA00022803"/>
    </source>
</evidence>
<feature type="repeat" description="TPR" evidence="8">
    <location>
        <begin position="173"/>
        <end position="206"/>
    </location>
</feature>
<dbReference type="Pfam" id="PF13844">
    <property type="entry name" value="Glyco_transf_41"/>
    <property type="match status" value="2"/>
</dbReference>
<dbReference type="GO" id="GO:0006493">
    <property type="term" value="P:protein O-linked glycosylation"/>
    <property type="evidence" value="ECO:0007669"/>
    <property type="project" value="TreeGrafter"/>
</dbReference>
<evidence type="ECO:0000256" key="3">
    <source>
        <dbReference type="ARBA" id="ARBA00011970"/>
    </source>
</evidence>
<feature type="domain" description="O-GlcNAc transferase C-terminal" evidence="9">
    <location>
        <begin position="282"/>
        <end position="439"/>
    </location>
</feature>
<dbReference type="Proteomes" id="UP000739565">
    <property type="component" value="Unassembled WGS sequence"/>
</dbReference>
<keyword evidence="7 8" id="KW-0802">TPR repeat</keyword>
<feature type="repeat" description="TPR" evidence="8">
    <location>
        <begin position="139"/>
        <end position="172"/>
    </location>
</feature>
<dbReference type="InterPro" id="IPR019734">
    <property type="entry name" value="TPR_rpt"/>
</dbReference>
<dbReference type="PANTHER" id="PTHR44998">
    <property type="match status" value="1"/>
</dbReference>